<dbReference type="Gene3D" id="3.40.50.1820">
    <property type="entry name" value="alpha/beta hydrolase"/>
    <property type="match status" value="1"/>
</dbReference>
<dbReference type="InterPro" id="IPR052897">
    <property type="entry name" value="Sec-Metab_Biosynth_Hydrolase"/>
</dbReference>
<reference evidence="2 3" key="1">
    <citation type="submission" date="2023-07" db="EMBL/GenBank/DDBJ databases">
        <title>Micromonospora profundi TRM 95458 converts glycerol to a new osmotic compound.</title>
        <authorList>
            <person name="Lu D."/>
        </authorList>
    </citation>
    <scope>NUCLEOTIDE SEQUENCE [LARGE SCALE GENOMIC DNA]</scope>
    <source>
        <strain evidence="2 3">TRM95458</strain>
    </source>
</reference>
<dbReference type="InterPro" id="IPR029058">
    <property type="entry name" value="AB_hydrolase_fold"/>
</dbReference>
<evidence type="ECO:0000313" key="2">
    <source>
        <dbReference type="EMBL" id="WLS48268.1"/>
    </source>
</evidence>
<feature type="domain" description="AB hydrolase-1" evidence="1">
    <location>
        <begin position="6"/>
        <end position="228"/>
    </location>
</feature>
<dbReference type="AlphaFoldDB" id="A0AAJ6L6S0"/>
<keyword evidence="3" id="KW-1185">Reference proteome</keyword>
<dbReference type="Proteomes" id="UP001235874">
    <property type="component" value="Chromosome"/>
</dbReference>
<gene>
    <name evidence="2" type="ORF">Q3V37_14160</name>
</gene>
<accession>A0AAJ6L6S0</accession>
<dbReference type="PANTHER" id="PTHR37017">
    <property type="entry name" value="AB HYDROLASE-1 DOMAIN-CONTAINING PROTEIN-RELATED"/>
    <property type="match status" value="1"/>
</dbReference>
<dbReference type="KEGG" id="mprn:Q3V37_14160"/>
<protein>
    <submittedName>
        <fullName evidence="2">Alpha/beta hydrolase family protein</fullName>
    </submittedName>
</protein>
<proteinExistence type="predicted"/>
<sequence length="247" mass="26529">MSFLKVVLVHGAGRGAWCWRRLTPLLDAVGVQWEAPTLTGLGERAHLLTPEVGMQTHIDDVNAVVARHAPAPVCLVGHSYGAVVVAGVLGTRPENVARVVLIDGPVVEDGESGADVHPAGDAMRARARRLADTDIIPISGRPDDRLSPADNAWVAASVTPQPLRCVTDPVRLPGGWPRDLPKDYVLCGPPEAFPDRPYLSRVRASDGWSTHQIDSPHDVMIARPDWLATLLVGLCANPNDDSRRSCP</sequence>
<organism evidence="2 3">
    <name type="scientific">Micromonospora profundi</name>
    <dbReference type="NCBI Taxonomy" id="1420889"/>
    <lineage>
        <taxon>Bacteria</taxon>
        <taxon>Bacillati</taxon>
        <taxon>Actinomycetota</taxon>
        <taxon>Actinomycetes</taxon>
        <taxon>Micromonosporales</taxon>
        <taxon>Micromonosporaceae</taxon>
        <taxon>Micromonospora</taxon>
    </lineage>
</organism>
<keyword evidence="2" id="KW-0378">Hydrolase</keyword>
<dbReference type="InterPro" id="IPR000073">
    <property type="entry name" value="AB_hydrolase_1"/>
</dbReference>
<dbReference type="EMBL" id="CP130472">
    <property type="protein sequence ID" value="WLS48268.1"/>
    <property type="molecule type" value="Genomic_DNA"/>
</dbReference>
<evidence type="ECO:0000313" key="3">
    <source>
        <dbReference type="Proteomes" id="UP001235874"/>
    </source>
</evidence>
<dbReference type="Pfam" id="PF12697">
    <property type="entry name" value="Abhydrolase_6"/>
    <property type="match status" value="1"/>
</dbReference>
<dbReference type="RefSeq" id="WP_167943092.1">
    <property type="nucleotide sequence ID" value="NZ_CP130472.1"/>
</dbReference>
<dbReference type="PANTHER" id="PTHR37017:SF11">
    <property type="entry name" value="ESTERASE_LIPASE_THIOESTERASE DOMAIN-CONTAINING PROTEIN"/>
    <property type="match status" value="1"/>
</dbReference>
<evidence type="ECO:0000259" key="1">
    <source>
        <dbReference type="Pfam" id="PF12697"/>
    </source>
</evidence>
<dbReference type="GO" id="GO:0016787">
    <property type="term" value="F:hydrolase activity"/>
    <property type="evidence" value="ECO:0007669"/>
    <property type="project" value="UniProtKB-KW"/>
</dbReference>
<name>A0AAJ6L6S0_9ACTN</name>
<dbReference type="SUPFAM" id="SSF53474">
    <property type="entry name" value="alpha/beta-Hydrolases"/>
    <property type="match status" value="1"/>
</dbReference>